<feature type="transmembrane region" description="Helical" evidence="7">
    <location>
        <begin position="12"/>
        <end position="30"/>
    </location>
</feature>
<dbReference type="SUPFAM" id="SSF49401">
    <property type="entry name" value="Bacterial adhesins"/>
    <property type="match status" value="2"/>
</dbReference>
<feature type="region of interest" description="Disordered" evidence="6">
    <location>
        <begin position="788"/>
        <end position="808"/>
    </location>
</feature>
<organism evidence="9 10">
    <name type="scientific">Staphylococcus agnetis</name>
    <dbReference type="NCBI Taxonomy" id="985762"/>
    <lineage>
        <taxon>Bacteria</taxon>
        <taxon>Bacillati</taxon>
        <taxon>Bacillota</taxon>
        <taxon>Bacilli</taxon>
        <taxon>Bacillales</taxon>
        <taxon>Staphylococcaceae</taxon>
        <taxon>Staphylococcus</taxon>
    </lineage>
</organism>
<evidence type="ECO:0000313" key="9">
    <source>
        <dbReference type="EMBL" id="OTW30200.1"/>
    </source>
</evidence>
<dbReference type="Pfam" id="PF04650">
    <property type="entry name" value="YSIRK_signal"/>
    <property type="match status" value="1"/>
</dbReference>
<feature type="domain" description="Gram-positive cocci surface proteins LPxTG" evidence="8">
    <location>
        <begin position="801"/>
        <end position="834"/>
    </location>
</feature>
<keyword evidence="4" id="KW-0732">Signal</keyword>
<gene>
    <name evidence="9" type="ORF">B9M88_11200</name>
</gene>
<feature type="compositionally biased region" description="Basic and acidic residues" evidence="6">
    <location>
        <begin position="667"/>
        <end position="677"/>
    </location>
</feature>
<dbReference type="NCBIfam" id="TIGR01168">
    <property type="entry name" value="YSIRK_signal"/>
    <property type="match status" value="1"/>
</dbReference>
<comment type="caution">
    <text evidence="9">The sequence shown here is derived from an EMBL/GenBank/DDBJ whole genome shotgun (WGS) entry which is preliminary data.</text>
</comment>
<feature type="region of interest" description="Disordered" evidence="6">
    <location>
        <begin position="653"/>
        <end position="677"/>
    </location>
</feature>
<dbReference type="InterPro" id="IPR019931">
    <property type="entry name" value="LPXTG_anchor"/>
</dbReference>
<keyword evidence="10" id="KW-1185">Reference proteome</keyword>
<dbReference type="InterPro" id="IPR008966">
    <property type="entry name" value="Adhesion_dom_sf"/>
</dbReference>
<dbReference type="InterPro" id="IPR005877">
    <property type="entry name" value="YSIRK_signal_dom"/>
</dbReference>
<accession>A0ABX3Z2P9</accession>
<dbReference type="EMBL" id="NEFX01000023">
    <property type="protein sequence ID" value="OTW30200.1"/>
    <property type="molecule type" value="Genomic_DNA"/>
</dbReference>
<feature type="compositionally biased region" description="Basic and acidic residues" evidence="6">
    <location>
        <begin position="790"/>
        <end position="802"/>
    </location>
</feature>
<evidence type="ECO:0000256" key="6">
    <source>
        <dbReference type="SAM" id="MobiDB-lite"/>
    </source>
</evidence>
<dbReference type="Proteomes" id="UP000195208">
    <property type="component" value="Unassembled WGS sequence"/>
</dbReference>
<dbReference type="InterPro" id="IPR041171">
    <property type="entry name" value="SDR_Ig"/>
</dbReference>
<feature type="compositionally biased region" description="Low complexity" evidence="6">
    <location>
        <begin position="51"/>
        <end position="62"/>
    </location>
</feature>
<evidence type="ECO:0000256" key="4">
    <source>
        <dbReference type="ARBA" id="ARBA00022729"/>
    </source>
</evidence>
<dbReference type="InterPro" id="IPR011266">
    <property type="entry name" value="Adhesin_Fg-bd_dom_2"/>
</dbReference>
<dbReference type="RefSeq" id="WP_085622407.1">
    <property type="nucleotide sequence ID" value="NZ_NDYM01000009.1"/>
</dbReference>
<dbReference type="Pfam" id="PF17961">
    <property type="entry name" value="Big_8"/>
    <property type="match status" value="1"/>
</dbReference>
<evidence type="ECO:0000256" key="3">
    <source>
        <dbReference type="ARBA" id="ARBA00022525"/>
    </source>
</evidence>
<feature type="region of interest" description="Disordered" evidence="6">
    <location>
        <begin position="700"/>
        <end position="765"/>
    </location>
</feature>
<evidence type="ECO:0000256" key="2">
    <source>
        <dbReference type="ARBA" id="ARBA00022512"/>
    </source>
</evidence>
<keyword evidence="7" id="KW-0812">Transmembrane</keyword>
<reference evidence="9 10" key="1">
    <citation type="submission" date="2017-04" db="EMBL/GenBank/DDBJ databases">
        <title>Staphylococcus agnetis, a potential pathogen in the broiler production.</title>
        <authorList>
            <person name="Poulsen L."/>
        </authorList>
    </citation>
    <scope>NUCLEOTIDE SEQUENCE [LARGE SCALE GENOMIC DNA]</scope>
    <source>
        <strain evidence="9 10">723_310714_2_2_spleen</strain>
    </source>
</reference>
<keyword evidence="2" id="KW-0134">Cell wall</keyword>
<dbReference type="NCBIfam" id="TIGR01167">
    <property type="entry name" value="LPXTG_anchor"/>
    <property type="match status" value="1"/>
</dbReference>
<dbReference type="Gene3D" id="2.60.40.1290">
    <property type="match status" value="1"/>
</dbReference>
<keyword evidence="5" id="KW-0572">Peptidoglycan-anchor</keyword>
<feature type="compositionally biased region" description="Basic and acidic residues" evidence="6">
    <location>
        <begin position="727"/>
        <end position="765"/>
    </location>
</feature>
<evidence type="ECO:0000313" key="10">
    <source>
        <dbReference type="Proteomes" id="UP000195208"/>
    </source>
</evidence>
<keyword evidence="7" id="KW-1133">Transmembrane helix</keyword>
<evidence type="ECO:0000259" key="8">
    <source>
        <dbReference type="PROSITE" id="PS50847"/>
    </source>
</evidence>
<feature type="region of interest" description="Disordered" evidence="6">
    <location>
        <begin position="37"/>
        <end position="88"/>
    </location>
</feature>
<sequence length="834" mass="93142">MNNKQRYSIRKYRIGAASIALGTIAVIGVTDQSEAHASETSGNQAIEVSDKSTTSESETLEGTKAETGLLKSETQNESTKLEASYNSHQTNNDEIIEPSAIISNENKPTEVAAPRTVSPTQTSTENKQVIQGQDVSNKVTVEEGSIKGQKGATTINPHQAERVTLDYKLKFDDSIKQGDYFDIKLSNNVDTMGIGTKRYMPDIKDNTSIIATGYLFNDKTIRYTFSNYVTNRRDIKAQLSINLYFKPSVVLNVGNQTVSTTINNSKTESQFNVQYLNGVGDNNGMRINGRIDRLDKNNGTINHIAYINPEKKNMTSVSVTGRITEGNYNGYERPNIKVYKYKGQSNLAKSVYVDFNKNDFEDVTHTMNLNVSDGSYKLDFERLNGEAYVIQYYGKYDVNAPNLNLQTQLSGYYYNNNYNHYYYYPSTLTWNNGVQFYSNNASGSGKDKPSEPIIQAGQPIDLDYVTQETISGNGEYVYTEETEDTRPVEIVENTLHGSNHATGVIEFEEDTHAGVGQTNHTSDVIEYEEDTAKGIMTGAVSDHTTLEDTMEYMTDNHLNEFEDKNTLPPSISGHAEGVIEEIEDNHHIDIVEITTPEGETGHVDGIIDIVEDNHLIDFEEDTGNGEIKGEVNGTIEEVEDSNVINIISEIGTENGSNNMTFEEDTDNDRPSIENGSHDPIEIIEDTIMIENGQTKGVLVEEEDTQPPHPNEPKEEQPDIPETPENNVPKKDNELKPSPKVKEDSPRMEEEKEKSPKTDEVVPKVVNEKPKFKVMSTISNKVNNNGKAHVKHEEKHHLHEELPRTGSESGQQPILVAGLMSLIGFVLLKRRKRDI</sequence>
<proteinExistence type="predicted"/>
<dbReference type="PROSITE" id="PS50847">
    <property type="entry name" value="GRAM_POS_ANCHORING"/>
    <property type="match status" value="1"/>
</dbReference>
<keyword evidence="7" id="KW-0472">Membrane</keyword>
<evidence type="ECO:0000256" key="5">
    <source>
        <dbReference type="ARBA" id="ARBA00023088"/>
    </source>
</evidence>
<evidence type="ECO:0000256" key="7">
    <source>
        <dbReference type="SAM" id="Phobius"/>
    </source>
</evidence>
<keyword evidence="3" id="KW-0964">Secreted</keyword>
<evidence type="ECO:0000256" key="1">
    <source>
        <dbReference type="ARBA" id="ARBA00004168"/>
    </source>
</evidence>
<comment type="subcellular location">
    <subcellularLocation>
        <location evidence="1">Secreted</location>
        <location evidence="1">Cell wall</location>
        <topology evidence="1">Peptidoglycan-anchor</topology>
    </subcellularLocation>
</comment>
<protein>
    <recommendedName>
        <fullName evidence="8">Gram-positive cocci surface proteins LPxTG domain-containing protein</fullName>
    </recommendedName>
</protein>
<name>A0ABX3Z2P9_9STAP</name>
<dbReference type="InterPro" id="IPR011252">
    <property type="entry name" value="Fibrogen-bd_dom1"/>
</dbReference>
<dbReference type="Pfam" id="PF10425">
    <property type="entry name" value="SdrG_C_C"/>
    <property type="match status" value="1"/>
</dbReference>
<dbReference type="Gene3D" id="2.60.40.1280">
    <property type="match status" value="1"/>
</dbReference>